<keyword evidence="7" id="KW-0804">Transcription</keyword>
<dbReference type="Pfam" id="PF00096">
    <property type="entry name" value="zf-C2H2"/>
    <property type="match status" value="2"/>
</dbReference>
<keyword evidence="8" id="KW-0539">Nucleus</keyword>
<organism evidence="11 12">
    <name type="scientific">Trichonephila clavata</name>
    <name type="common">Joro spider</name>
    <name type="synonym">Nephila clavata</name>
    <dbReference type="NCBI Taxonomy" id="2740835"/>
    <lineage>
        <taxon>Eukaryota</taxon>
        <taxon>Metazoa</taxon>
        <taxon>Ecdysozoa</taxon>
        <taxon>Arthropoda</taxon>
        <taxon>Chelicerata</taxon>
        <taxon>Arachnida</taxon>
        <taxon>Araneae</taxon>
        <taxon>Araneomorphae</taxon>
        <taxon>Entelegynae</taxon>
        <taxon>Araneoidea</taxon>
        <taxon>Nephilidae</taxon>
        <taxon>Trichonephila</taxon>
    </lineage>
</organism>
<dbReference type="PANTHER" id="PTHR14196">
    <property type="entry name" value="ODD-SKIPPED - RELATED"/>
    <property type="match status" value="1"/>
</dbReference>
<keyword evidence="6" id="KW-0805">Transcription regulation</keyword>
<evidence type="ECO:0000256" key="7">
    <source>
        <dbReference type="ARBA" id="ARBA00023163"/>
    </source>
</evidence>
<dbReference type="GO" id="GO:0000977">
    <property type="term" value="F:RNA polymerase II transcription regulatory region sequence-specific DNA binding"/>
    <property type="evidence" value="ECO:0007669"/>
    <property type="project" value="TreeGrafter"/>
</dbReference>
<dbReference type="Gene3D" id="3.30.160.60">
    <property type="entry name" value="Classic Zinc Finger"/>
    <property type="match status" value="2"/>
</dbReference>
<evidence type="ECO:0000313" key="11">
    <source>
        <dbReference type="EMBL" id="GFR29198.1"/>
    </source>
</evidence>
<evidence type="ECO:0000256" key="9">
    <source>
        <dbReference type="PROSITE-ProRule" id="PRU00042"/>
    </source>
</evidence>
<proteinExistence type="predicted"/>
<dbReference type="InterPro" id="IPR013087">
    <property type="entry name" value="Znf_C2H2_type"/>
</dbReference>
<accession>A0A8X6JKN3</accession>
<dbReference type="InterPro" id="IPR050717">
    <property type="entry name" value="C2H2-ZF_Transcription_Reg"/>
</dbReference>
<dbReference type="PROSITE" id="PS50157">
    <property type="entry name" value="ZINC_FINGER_C2H2_2"/>
    <property type="match status" value="2"/>
</dbReference>
<dbReference type="FunFam" id="3.30.160.60:FF:001289">
    <property type="entry name" value="Zinc finger protein 574"/>
    <property type="match status" value="1"/>
</dbReference>
<dbReference type="GO" id="GO:0048619">
    <property type="term" value="P:embryonic hindgut morphogenesis"/>
    <property type="evidence" value="ECO:0007669"/>
    <property type="project" value="TreeGrafter"/>
</dbReference>
<evidence type="ECO:0000313" key="12">
    <source>
        <dbReference type="Proteomes" id="UP000887116"/>
    </source>
</evidence>
<dbReference type="GO" id="GO:0009880">
    <property type="term" value="P:embryonic pattern specification"/>
    <property type="evidence" value="ECO:0007669"/>
    <property type="project" value="TreeGrafter"/>
</dbReference>
<dbReference type="SMART" id="SM00355">
    <property type="entry name" value="ZnF_C2H2"/>
    <property type="match status" value="2"/>
</dbReference>
<evidence type="ECO:0000256" key="3">
    <source>
        <dbReference type="ARBA" id="ARBA00022737"/>
    </source>
</evidence>
<feature type="domain" description="C2H2-type" evidence="10">
    <location>
        <begin position="69"/>
        <end position="91"/>
    </location>
</feature>
<dbReference type="OrthoDB" id="6436001at2759"/>
<evidence type="ECO:0000256" key="8">
    <source>
        <dbReference type="ARBA" id="ARBA00023242"/>
    </source>
</evidence>
<evidence type="ECO:0000256" key="2">
    <source>
        <dbReference type="ARBA" id="ARBA00022723"/>
    </source>
</evidence>
<evidence type="ECO:0000259" key="10">
    <source>
        <dbReference type="PROSITE" id="PS50157"/>
    </source>
</evidence>
<evidence type="ECO:0000256" key="6">
    <source>
        <dbReference type="ARBA" id="ARBA00023015"/>
    </source>
</evidence>
<keyword evidence="4 9" id="KW-0863">Zinc-finger</keyword>
<dbReference type="SUPFAM" id="SSF57667">
    <property type="entry name" value="beta-beta-alpha zinc fingers"/>
    <property type="match status" value="1"/>
</dbReference>
<dbReference type="EMBL" id="BMAO01029073">
    <property type="protein sequence ID" value="GFR29198.1"/>
    <property type="molecule type" value="Genomic_DNA"/>
</dbReference>
<reference evidence="11" key="1">
    <citation type="submission" date="2020-07" db="EMBL/GenBank/DDBJ databases">
        <title>Multicomponent nature underlies the extraordinary mechanical properties of spider dragline silk.</title>
        <authorList>
            <person name="Kono N."/>
            <person name="Nakamura H."/>
            <person name="Mori M."/>
            <person name="Yoshida Y."/>
            <person name="Ohtoshi R."/>
            <person name="Malay A.D."/>
            <person name="Moran D.A.P."/>
            <person name="Tomita M."/>
            <person name="Numata K."/>
            <person name="Arakawa K."/>
        </authorList>
    </citation>
    <scope>NUCLEOTIDE SEQUENCE</scope>
</reference>
<dbReference type="GO" id="GO:0005634">
    <property type="term" value="C:nucleus"/>
    <property type="evidence" value="ECO:0007669"/>
    <property type="project" value="UniProtKB-SubCell"/>
</dbReference>
<dbReference type="PANTHER" id="PTHR14196:SF10">
    <property type="entry name" value="C2H2-TYPE DOMAIN-CONTAINING PROTEIN"/>
    <property type="match status" value="1"/>
</dbReference>
<dbReference type="InterPro" id="IPR036236">
    <property type="entry name" value="Znf_C2H2_sf"/>
</dbReference>
<dbReference type="GO" id="GO:0000981">
    <property type="term" value="F:DNA-binding transcription factor activity, RNA polymerase II-specific"/>
    <property type="evidence" value="ECO:0007669"/>
    <property type="project" value="TreeGrafter"/>
</dbReference>
<name>A0A8X6JKN3_TRICU</name>
<dbReference type="PROSITE" id="PS00028">
    <property type="entry name" value="ZINC_FINGER_C2H2_1"/>
    <property type="match status" value="2"/>
</dbReference>
<dbReference type="Proteomes" id="UP000887116">
    <property type="component" value="Unassembled WGS sequence"/>
</dbReference>
<sequence length="97" mass="11300">MFICRDGTSSAESKVSHFSLFQSKTPVMNPIVEEYKQFRQFVCSICHKKFNQKANLVVHFRVHTGERPFKCLVCNKGFSTKQNMLKHHIIHELSSNQ</sequence>
<keyword evidence="2" id="KW-0479">Metal-binding</keyword>
<gene>
    <name evidence="11" type="ORF">TNCT_7781</name>
</gene>
<dbReference type="AlphaFoldDB" id="A0A8X6JKN3"/>
<protein>
    <recommendedName>
        <fullName evidence="10">C2H2-type domain-containing protein</fullName>
    </recommendedName>
</protein>
<comment type="subcellular location">
    <subcellularLocation>
        <location evidence="1">Nucleus</location>
    </subcellularLocation>
</comment>
<evidence type="ECO:0000256" key="1">
    <source>
        <dbReference type="ARBA" id="ARBA00004123"/>
    </source>
</evidence>
<comment type="caution">
    <text evidence="11">The sequence shown here is derived from an EMBL/GenBank/DDBJ whole genome shotgun (WGS) entry which is preliminary data.</text>
</comment>
<keyword evidence="3" id="KW-0677">Repeat</keyword>
<keyword evidence="12" id="KW-1185">Reference proteome</keyword>
<evidence type="ECO:0000256" key="4">
    <source>
        <dbReference type="ARBA" id="ARBA00022771"/>
    </source>
</evidence>
<feature type="domain" description="C2H2-type" evidence="10">
    <location>
        <begin position="41"/>
        <end position="68"/>
    </location>
</feature>
<dbReference type="FunFam" id="3.30.160.60:FF:000145">
    <property type="entry name" value="Zinc finger protein 574"/>
    <property type="match status" value="1"/>
</dbReference>
<keyword evidence="5" id="KW-0862">Zinc</keyword>
<dbReference type="GO" id="GO:0008270">
    <property type="term" value="F:zinc ion binding"/>
    <property type="evidence" value="ECO:0007669"/>
    <property type="project" value="UniProtKB-KW"/>
</dbReference>
<evidence type="ECO:0000256" key="5">
    <source>
        <dbReference type="ARBA" id="ARBA00022833"/>
    </source>
</evidence>